<dbReference type="Proteomes" id="UP000241769">
    <property type="component" value="Unassembled WGS sequence"/>
</dbReference>
<gene>
    <name evidence="1" type="ORF">PROFUN_09905</name>
</gene>
<proteinExistence type="predicted"/>
<comment type="caution">
    <text evidence="1">The sequence shown here is derived from an EMBL/GenBank/DDBJ whole genome shotgun (WGS) entry which is preliminary data.</text>
</comment>
<dbReference type="EMBL" id="MDYQ01000091">
    <property type="protein sequence ID" value="PRP83050.1"/>
    <property type="molecule type" value="Genomic_DNA"/>
</dbReference>
<evidence type="ECO:0000313" key="2">
    <source>
        <dbReference type="Proteomes" id="UP000241769"/>
    </source>
</evidence>
<protein>
    <submittedName>
        <fullName evidence="1">Uncharacterized protein</fullName>
    </submittedName>
</protein>
<evidence type="ECO:0000313" key="1">
    <source>
        <dbReference type="EMBL" id="PRP83050.1"/>
    </source>
</evidence>
<dbReference type="InParanoid" id="A0A2P6NGH9"/>
<reference evidence="1 2" key="1">
    <citation type="journal article" date="2018" name="Genome Biol. Evol.">
        <title>Multiple Roots of Fruiting Body Formation in Amoebozoa.</title>
        <authorList>
            <person name="Hillmann F."/>
            <person name="Forbes G."/>
            <person name="Novohradska S."/>
            <person name="Ferling I."/>
            <person name="Riege K."/>
            <person name="Groth M."/>
            <person name="Westermann M."/>
            <person name="Marz M."/>
            <person name="Spaller T."/>
            <person name="Winckler T."/>
            <person name="Schaap P."/>
            <person name="Glockner G."/>
        </authorList>
    </citation>
    <scope>NUCLEOTIDE SEQUENCE [LARGE SCALE GENOMIC DNA]</scope>
    <source>
        <strain evidence="1 2">Jena</strain>
    </source>
</reference>
<organism evidence="1 2">
    <name type="scientific">Planoprotostelium fungivorum</name>
    <dbReference type="NCBI Taxonomy" id="1890364"/>
    <lineage>
        <taxon>Eukaryota</taxon>
        <taxon>Amoebozoa</taxon>
        <taxon>Evosea</taxon>
        <taxon>Variosea</taxon>
        <taxon>Cavosteliida</taxon>
        <taxon>Cavosteliaceae</taxon>
        <taxon>Planoprotostelium</taxon>
    </lineage>
</organism>
<name>A0A2P6NGH9_9EUKA</name>
<dbReference type="AlphaFoldDB" id="A0A2P6NGH9"/>
<sequence>MVQKEGRRSGRPSLVSIILLSFTTTTYRIPHRVSHKLLMIAFSIVAVNGFASDRWTGSELDHGGGVLSVGLGV</sequence>
<keyword evidence="2" id="KW-1185">Reference proteome</keyword>
<accession>A0A2P6NGH9</accession>